<dbReference type="RefSeq" id="WP_163065153.1">
    <property type="nucleotide sequence ID" value="NZ_CP048649.1"/>
</dbReference>
<sequence length="194" mass="21901">MDRRTKRLICLLCALMLVQPVYYIGIAYQLCKVKLIQEDTLNTLVDVEHQIDDLSLQNSHVDNLLDEANKNVSQGSEKTAKLSQSDREHIQRVCMAEAGADITGLMAVAQTIHNRAALWNMDPIEVVTQDGQYAPPREGEIYPEAVQAVWAVFDEGMRAFDGDNVTHFYSGEAEPYWTDGKEYVGSRGGNRFYR</sequence>
<feature type="domain" description="Cell wall hydrolase SleB" evidence="1">
    <location>
        <begin position="102"/>
        <end position="193"/>
    </location>
</feature>
<evidence type="ECO:0000259" key="1">
    <source>
        <dbReference type="Pfam" id="PF07486"/>
    </source>
</evidence>
<keyword evidence="2" id="KW-0378">Hydrolase</keyword>
<proteinExistence type="predicted"/>
<dbReference type="Gene3D" id="1.10.10.2520">
    <property type="entry name" value="Cell wall hydrolase SleB, domain 1"/>
    <property type="match status" value="1"/>
</dbReference>
<reference evidence="2 3" key="1">
    <citation type="submission" date="2020-02" db="EMBL/GenBank/DDBJ databases">
        <authorList>
            <person name="Kim Y.B."/>
            <person name="Roh S.W."/>
        </authorList>
    </citation>
    <scope>NUCLEOTIDE SEQUENCE [LARGE SCALE GENOMIC DNA]</scope>
    <source>
        <strain evidence="2 3">DSM 103574</strain>
    </source>
</reference>
<evidence type="ECO:0000313" key="2">
    <source>
        <dbReference type="EMBL" id="QIB68233.1"/>
    </source>
</evidence>
<gene>
    <name evidence="2" type="ORF">Ami103574_02415</name>
</gene>
<dbReference type="Pfam" id="PF07486">
    <property type="entry name" value="Hydrolase_2"/>
    <property type="match status" value="1"/>
</dbReference>
<protein>
    <submittedName>
        <fullName evidence="2">Cell wall hydrolase</fullName>
    </submittedName>
</protein>
<name>A0A858BQX2_9FIRM</name>
<keyword evidence="3" id="KW-1185">Reference proteome</keyword>
<dbReference type="InterPro" id="IPR011105">
    <property type="entry name" value="Cell_wall_hydrolase_SleB"/>
</dbReference>
<dbReference type="InterPro" id="IPR042047">
    <property type="entry name" value="SleB_dom1"/>
</dbReference>
<evidence type="ECO:0000313" key="3">
    <source>
        <dbReference type="Proteomes" id="UP000466848"/>
    </source>
</evidence>
<organism evidence="2 3">
    <name type="scientific">Aminipila butyrica</name>
    <dbReference type="NCBI Taxonomy" id="433296"/>
    <lineage>
        <taxon>Bacteria</taxon>
        <taxon>Bacillati</taxon>
        <taxon>Bacillota</taxon>
        <taxon>Clostridia</taxon>
        <taxon>Peptostreptococcales</taxon>
        <taxon>Anaerovoracaceae</taxon>
        <taxon>Aminipila</taxon>
    </lineage>
</organism>
<dbReference type="AlphaFoldDB" id="A0A858BQX2"/>
<dbReference type="KEGG" id="abut:Ami103574_02415"/>
<dbReference type="Proteomes" id="UP000466848">
    <property type="component" value="Chromosome"/>
</dbReference>
<accession>A0A858BQX2</accession>
<dbReference type="EMBL" id="CP048649">
    <property type="protein sequence ID" value="QIB68233.1"/>
    <property type="molecule type" value="Genomic_DNA"/>
</dbReference>
<dbReference type="GO" id="GO:0016787">
    <property type="term" value="F:hydrolase activity"/>
    <property type="evidence" value="ECO:0007669"/>
    <property type="project" value="UniProtKB-KW"/>
</dbReference>